<keyword evidence="11" id="KW-1185">Reference proteome</keyword>
<evidence type="ECO:0000313" key="10">
    <source>
        <dbReference type="EMBL" id="AHF05813.1"/>
    </source>
</evidence>
<dbReference type="Pfam" id="PF25198">
    <property type="entry name" value="Spore_GerAC_N"/>
    <property type="match status" value="1"/>
</dbReference>
<keyword evidence="7" id="KW-0449">Lipoprotein</keyword>
<evidence type="ECO:0000256" key="1">
    <source>
        <dbReference type="ARBA" id="ARBA00004635"/>
    </source>
</evidence>
<dbReference type="RefSeq" id="WP_006719139.1">
    <property type="nucleotide sequence ID" value="NZ_CP007032.1"/>
</dbReference>
<dbReference type="Gene3D" id="3.30.300.210">
    <property type="entry name" value="Nutrient germinant receptor protein C, domain 3"/>
    <property type="match status" value="1"/>
</dbReference>
<feature type="domain" description="Spore germination GerAC-like C-terminal" evidence="8">
    <location>
        <begin position="213"/>
        <end position="377"/>
    </location>
</feature>
<evidence type="ECO:0000256" key="5">
    <source>
        <dbReference type="ARBA" id="ARBA00023136"/>
    </source>
</evidence>
<name>W0E8H2_9FIRM</name>
<dbReference type="InterPro" id="IPR057336">
    <property type="entry name" value="GerAC_N"/>
</dbReference>
<keyword evidence="4" id="KW-0732">Signal</keyword>
<dbReference type="NCBIfam" id="TIGR02887">
    <property type="entry name" value="spore_ger_x_C"/>
    <property type="match status" value="1"/>
</dbReference>
<dbReference type="PANTHER" id="PTHR35789:SF1">
    <property type="entry name" value="SPORE GERMINATION PROTEIN B3"/>
    <property type="match status" value="1"/>
</dbReference>
<evidence type="ECO:0000256" key="3">
    <source>
        <dbReference type="ARBA" id="ARBA00022544"/>
    </source>
</evidence>
<gene>
    <name evidence="10" type="ORF">DESME_00925</name>
</gene>
<evidence type="ECO:0000256" key="6">
    <source>
        <dbReference type="ARBA" id="ARBA00023139"/>
    </source>
</evidence>
<evidence type="ECO:0000259" key="9">
    <source>
        <dbReference type="Pfam" id="PF25198"/>
    </source>
</evidence>
<evidence type="ECO:0000259" key="8">
    <source>
        <dbReference type="Pfam" id="PF05504"/>
    </source>
</evidence>
<dbReference type="Pfam" id="PF05504">
    <property type="entry name" value="Spore_GerAC"/>
    <property type="match status" value="1"/>
</dbReference>
<keyword evidence="6" id="KW-0564">Palmitate</keyword>
<dbReference type="PROSITE" id="PS51257">
    <property type="entry name" value="PROKAR_LIPOPROTEIN"/>
    <property type="match status" value="1"/>
</dbReference>
<dbReference type="OrthoDB" id="9816067at2"/>
<sequence length="395" mass="44147">MKKYIPIYIICILLSSLLTGCWNRKEINTLAIVQAFGIDRTDDDQVNISAQILKPSQSSGDSENGGQGVWVVSSTGETVFDAIRNASFKTDRKLFFPHNKVIIIGEDTAKTGITPLVDFLRRDHEVDKLSYVFIAKGTAKDILIGEHEQEKIPGKAIEGLSKTSIIASHLPKRELKDLLSSLGSKTGSAVVPGIEIQKKNENGASKEVVVLDNTAIFKKDKIIGWFDHTETRGLLWVLGEIKSGIIVVKSPEEEAKNVSLEIIRTSTQLKPQITDGKLSITVEIEEEGNLAEQFSEMNLTRPDTFAELERRQIAAIEEEINVAITKAQAWNVDIFKFGEEFHQKYPQEWPDLKKNWEEEFPKIKVNLEVIAHLSRVGLSTTPVKIEESEKIEGGR</sequence>
<protein>
    <submittedName>
        <fullName evidence="10">Germination protein Ger(X)C</fullName>
    </submittedName>
</protein>
<organism evidence="10 11">
    <name type="scientific">Desulfitobacterium metallireducens DSM 15288</name>
    <dbReference type="NCBI Taxonomy" id="871968"/>
    <lineage>
        <taxon>Bacteria</taxon>
        <taxon>Bacillati</taxon>
        <taxon>Bacillota</taxon>
        <taxon>Clostridia</taxon>
        <taxon>Eubacteriales</taxon>
        <taxon>Desulfitobacteriaceae</taxon>
        <taxon>Desulfitobacterium</taxon>
    </lineage>
</organism>
<comment type="similarity">
    <text evidence="2">Belongs to the GerABKC lipoprotein family.</text>
</comment>
<dbReference type="KEGG" id="dmt:DESME_00925"/>
<dbReference type="AlphaFoldDB" id="W0E8H2"/>
<keyword evidence="5" id="KW-0472">Membrane</keyword>
<evidence type="ECO:0000256" key="2">
    <source>
        <dbReference type="ARBA" id="ARBA00007886"/>
    </source>
</evidence>
<reference evidence="10 11" key="1">
    <citation type="submission" date="2013-12" db="EMBL/GenBank/DDBJ databases">
        <authorList>
            <consortium name="DOE Joint Genome Institute"/>
            <person name="Smidt H."/>
            <person name="Huntemann M."/>
            <person name="Han J."/>
            <person name="Chen A."/>
            <person name="Kyrpides N."/>
            <person name="Mavromatis K."/>
            <person name="Markowitz V."/>
            <person name="Palaniappan K."/>
            <person name="Ivanova N."/>
            <person name="Schaumberg A."/>
            <person name="Pati A."/>
            <person name="Liolios K."/>
            <person name="Nordberg H.P."/>
            <person name="Cantor M.N."/>
            <person name="Hua S.X."/>
            <person name="Woyke T."/>
        </authorList>
    </citation>
    <scope>NUCLEOTIDE SEQUENCE [LARGE SCALE GENOMIC DNA]</scope>
    <source>
        <strain evidence="11">DSM 15288</strain>
    </source>
</reference>
<dbReference type="eggNOG" id="ENOG502Z9N7">
    <property type="taxonomic scope" value="Bacteria"/>
</dbReference>
<dbReference type="InterPro" id="IPR038501">
    <property type="entry name" value="Spore_GerAC_C_sf"/>
</dbReference>
<dbReference type="EMBL" id="CP007032">
    <property type="protein sequence ID" value="AHF05813.1"/>
    <property type="molecule type" value="Genomic_DNA"/>
</dbReference>
<comment type="subcellular location">
    <subcellularLocation>
        <location evidence="1">Membrane</location>
        <topology evidence="1">Lipid-anchor</topology>
    </subcellularLocation>
</comment>
<dbReference type="Proteomes" id="UP000010847">
    <property type="component" value="Chromosome"/>
</dbReference>
<evidence type="ECO:0000313" key="11">
    <source>
        <dbReference type="Proteomes" id="UP000010847"/>
    </source>
</evidence>
<keyword evidence="3" id="KW-0309">Germination</keyword>
<dbReference type="STRING" id="871968.DESME_00925"/>
<proteinExistence type="inferred from homology"/>
<dbReference type="InterPro" id="IPR008844">
    <property type="entry name" value="Spore_GerAC-like"/>
</dbReference>
<dbReference type="PANTHER" id="PTHR35789">
    <property type="entry name" value="SPORE GERMINATION PROTEIN B3"/>
    <property type="match status" value="1"/>
</dbReference>
<dbReference type="GO" id="GO:0016020">
    <property type="term" value="C:membrane"/>
    <property type="evidence" value="ECO:0007669"/>
    <property type="project" value="UniProtKB-SubCell"/>
</dbReference>
<dbReference type="InterPro" id="IPR046953">
    <property type="entry name" value="Spore_GerAC-like_C"/>
</dbReference>
<accession>W0E8H2</accession>
<dbReference type="GO" id="GO:0009847">
    <property type="term" value="P:spore germination"/>
    <property type="evidence" value="ECO:0007669"/>
    <property type="project" value="InterPro"/>
</dbReference>
<evidence type="ECO:0000256" key="4">
    <source>
        <dbReference type="ARBA" id="ARBA00022729"/>
    </source>
</evidence>
<feature type="domain" description="Spore germination protein N-terminal" evidence="9">
    <location>
        <begin position="23"/>
        <end position="196"/>
    </location>
</feature>
<dbReference type="Gene3D" id="6.20.190.10">
    <property type="entry name" value="Nutrient germinant receptor protein C, domain 1"/>
    <property type="match status" value="1"/>
</dbReference>
<evidence type="ECO:0000256" key="7">
    <source>
        <dbReference type="ARBA" id="ARBA00023288"/>
    </source>
</evidence>
<dbReference type="HOGENOM" id="CLU_051140_0_0_9"/>